<dbReference type="InterPro" id="IPR036397">
    <property type="entry name" value="RNaseH_sf"/>
</dbReference>
<feature type="compositionally biased region" description="Low complexity" evidence="22">
    <location>
        <begin position="104"/>
        <end position="120"/>
    </location>
</feature>
<dbReference type="PROSITE" id="PS50053">
    <property type="entry name" value="UBIQUITIN_2"/>
    <property type="match status" value="1"/>
</dbReference>
<comment type="function">
    <text evidence="13">SIII, also known as elongin, is a general transcription elongation factor that increases the RNA polymerase II transcription elongation past template-encoded arresting sites. Subunit A is transcriptionally active and its transcription activity is strongly enhanced by binding to the dimeric complex of the SIII regulatory subunits B and C (elongin BC complex). In embryonic stem cells, the elongin BC complex is recruited by EPOP to Polycomb group (PcG) target genes in order generate genomic region that display both active and repressive chromatin properties, an important feature of pluripotent stem cells.</text>
</comment>
<keyword evidence="7" id="KW-0862">Zinc</keyword>
<feature type="region of interest" description="Disordered" evidence="22">
    <location>
        <begin position="78"/>
        <end position="145"/>
    </location>
</feature>
<evidence type="ECO:0000259" key="24">
    <source>
        <dbReference type="PROSITE" id="PS50950"/>
    </source>
</evidence>
<dbReference type="PANTHER" id="PTHR13248">
    <property type="entry name" value="TRANSCRIPTION ELONGATION FACTOR B POLYPEPTIDE 2"/>
    <property type="match status" value="1"/>
</dbReference>
<dbReference type="SMART" id="SM00692">
    <property type="entry name" value="DM3"/>
    <property type="match status" value="1"/>
</dbReference>
<evidence type="ECO:0000256" key="13">
    <source>
        <dbReference type="ARBA" id="ARBA00054216"/>
    </source>
</evidence>
<evidence type="ECO:0000256" key="21">
    <source>
        <dbReference type="PROSITE-ProRule" id="PRU00309"/>
    </source>
</evidence>
<keyword evidence="27" id="KW-1185">Reference proteome</keyword>
<dbReference type="Gene3D" id="3.10.20.90">
    <property type="entry name" value="Phosphatidylinositol 3-kinase Catalytic Subunit, Chain A, domain 1"/>
    <property type="match status" value="1"/>
</dbReference>
<dbReference type="InterPro" id="IPR012337">
    <property type="entry name" value="RNaseH-like_sf"/>
</dbReference>
<dbReference type="Pfam" id="PF05485">
    <property type="entry name" value="THAP"/>
    <property type="match status" value="1"/>
</dbReference>
<dbReference type="EMBL" id="BRZM01000007">
    <property type="protein sequence ID" value="GLD48975.1"/>
    <property type="molecule type" value="Genomic_DNA"/>
</dbReference>
<dbReference type="GO" id="GO:0030891">
    <property type="term" value="C:VCB complex"/>
    <property type="evidence" value="ECO:0007669"/>
    <property type="project" value="InterPro"/>
</dbReference>
<dbReference type="InterPro" id="IPR001584">
    <property type="entry name" value="Integrase_cat-core"/>
</dbReference>
<keyword evidence="5 21" id="KW-0863">Zinc-finger</keyword>
<evidence type="ECO:0000256" key="18">
    <source>
        <dbReference type="ARBA" id="ARBA00081013"/>
    </source>
</evidence>
<feature type="domain" description="THAP-type" evidence="24">
    <location>
        <begin position="1"/>
        <end position="79"/>
    </location>
</feature>
<evidence type="ECO:0000256" key="22">
    <source>
        <dbReference type="SAM" id="MobiDB-lite"/>
    </source>
</evidence>
<evidence type="ECO:0000259" key="25">
    <source>
        <dbReference type="PROSITE" id="PS50994"/>
    </source>
</evidence>
<evidence type="ECO:0000256" key="16">
    <source>
        <dbReference type="ARBA" id="ARBA00076690"/>
    </source>
</evidence>
<keyword evidence="4" id="KW-0479">Metal-binding</keyword>
<dbReference type="PANTHER" id="PTHR13248:SF4">
    <property type="entry name" value="ELONGIN B"/>
    <property type="match status" value="1"/>
</dbReference>
<dbReference type="AlphaFoldDB" id="A0AAD3QZ64"/>
<keyword evidence="10 21" id="KW-0238">DNA-binding</keyword>
<evidence type="ECO:0000256" key="2">
    <source>
        <dbReference type="ARBA" id="ARBA00004906"/>
    </source>
</evidence>
<evidence type="ECO:0000256" key="19">
    <source>
        <dbReference type="ARBA" id="ARBA00083653"/>
    </source>
</evidence>
<evidence type="ECO:0000256" key="3">
    <source>
        <dbReference type="ARBA" id="ARBA00022553"/>
    </source>
</evidence>
<dbReference type="PROSITE" id="PS50994">
    <property type="entry name" value="INTEGRASE"/>
    <property type="match status" value="1"/>
</dbReference>
<evidence type="ECO:0000256" key="7">
    <source>
        <dbReference type="ARBA" id="ARBA00022833"/>
    </source>
</evidence>
<evidence type="ECO:0000256" key="20">
    <source>
        <dbReference type="ARBA" id="ARBA00093515"/>
    </source>
</evidence>
<dbReference type="InterPro" id="IPR006612">
    <property type="entry name" value="THAP_Znf"/>
</dbReference>
<dbReference type="InterPro" id="IPR029071">
    <property type="entry name" value="Ubiquitin-like_domsf"/>
</dbReference>
<proteinExistence type="inferred from homology"/>
<dbReference type="SMART" id="SM00213">
    <property type="entry name" value="UBQ"/>
    <property type="match status" value="1"/>
</dbReference>
<feature type="compositionally biased region" description="Polar residues" evidence="22">
    <location>
        <begin position="498"/>
        <end position="509"/>
    </location>
</feature>
<dbReference type="PROSITE" id="PS50950">
    <property type="entry name" value="ZF_THAP"/>
    <property type="match status" value="1"/>
</dbReference>
<evidence type="ECO:0000256" key="17">
    <source>
        <dbReference type="ARBA" id="ARBA00080438"/>
    </source>
</evidence>
<evidence type="ECO:0000256" key="12">
    <source>
        <dbReference type="ARBA" id="ARBA00023242"/>
    </source>
</evidence>
<keyword evidence="6" id="KW-0833">Ubl conjugation pathway</keyword>
<evidence type="ECO:0000256" key="4">
    <source>
        <dbReference type="ARBA" id="ARBA00022723"/>
    </source>
</evidence>
<evidence type="ECO:0000256" key="1">
    <source>
        <dbReference type="ARBA" id="ARBA00004123"/>
    </source>
</evidence>
<evidence type="ECO:0000256" key="6">
    <source>
        <dbReference type="ARBA" id="ARBA00022786"/>
    </source>
</evidence>
<evidence type="ECO:0000313" key="26">
    <source>
        <dbReference type="EMBL" id="GLD48975.1"/>
    </source>
</evidence>
<dbReference type="GO" id="GO:0006368">
    <property type="term" value="P:transcription elongation by RNA polymerase II"/>
    <property type="evidence" value="ECO:0007669"/>
    <property type="project" value="InterPro"/>
</dbReference>
<evidence type="ECO:0000256" key="10">
    <source>
        <dbReference type="ARBA" id="ARBA00023125"/>
    </source>
</evidence>
<dbReference type="SMART" id="SM00980">
    <property type="entry name" value="THAP"/>
    <property type="match status" value="1"/>
</dbReference>
<organism evidence="26 27">
    <name type="scientific">Lates japonicus</name>
    <name type="common">Japanese lates</name>
    <dbReference type="NCBI Taxonomy" id="270547"/>
    <lineage>
        <taxon>Eukaryota</taxon>
        <taxon>Metazoa</taxon>
        <taxon>Chordata</taxon>
        <taxon>Craniata</taxon>
        <taxon>Vertebrata</taxon>
        <taxon>Euteleostomi</taxon>
        <taxon>Actinopterygii</taxon>
        <taxon>Neopterygii</taxon>
        <taxon>Teleostei</taxon>
        <taxon>Neoteleostei</taxon>
        <taxon>Acanthomorphata</taxon>
        <taxon>Carangaria</taxon>
        <taxon>Carangaria incertae sedis</taxon>
        <taxon>Centropomidae</taxon>
        <taxon>Lates</taxon>
    </lineage>
</organism>
<name>A0AAD3QZ64_LATJO</name>
<dbReference type="FunFam" id="3.10.20.90:FF:000108">
    <property type="entry name" value="Elongin-B"/>
    <property type="match status" value="1"/>
</dbReference>
<dbReference type="GO" id="GO:0003677">
    <property type="term" value="F:DNA binding"/>
    <property type="evidence" value="ECO:0007669"/>
    <property type="project" value="UniProtKB-UniRule"/>
</dbReference>
<comment type="similarity">
    <text evidence="14">Belongs to the Elongin B family.</text>
</comment>
<dbReference type="SUPFAM" id="SSF53098">
    <property type="entry name" value="Ribonuclease H-like"/>
    <property type="match status" value="1"/>
</dbReference>
<dbReference type="InterPro" id="IPR000626">
    <property type="entry name" value="Ubiquitin-like_dom"/>
</dbReference>
<accession>A0AAD3QZ64</accession>
<feature type="domain" description="Integrase catalytic" evidence="25">
    <location>
        <begin position="196"/>
        <end position="353"/>
    </location>
</feature>
<protein>
    <recommendedName>
        <fullName evidence="15">Elongin-B</fullName>
    </recommendedName>
    <alternativeName>
        <fullName evidence="18">Elongin 18 kDa subunit</fullName>
    </alternativeName>
    <alternativeName>
        <fullName evidence="16">RNA polymerase II transcription factor SIII subunit B</fullName>
    </alternativeName>
    <alternativeName>
        <fullName evidence="19">SIII p18</fullName>
    </alternativeName>
    <alternativeName>
        <fullName evidence="17">Transcription elongation factor B polypeptide 2</fullName>
    </alternativeName>
</protein>
<comment type="pathway">
    <text evidence="2">Protein modification; protein ubiquitination.</text>
</comment>
<comment type="subcellular location">
    <subcellularLocation>
        <location evidence="1">Nucleus</location>
    </subcellularLocation>
</comment>
<dbReference type="GO" id="GO:0008270">
    <property type="term" value="F:zinc ion binding"/>
    <property type="evidence" value="ECO:0007669"/>
    <property type="project" value="UniProtKB-KW"/>
</dbReference>
<evidence type="ECO:0000256" key="15">
    <source>
        <dbReference type="ARBA" id="ARBA00074516"/>
    </source>
</evidence>
<evidence type="ECO:0000256" key="5">
    <source>
        <dbReference type="ARBA" id="ARBA00022771"/>
    </source>
</evidence>
<keyword evidence="12" id="KW-0539">Nucleus</keyword>
<evidence type="ECO:0000256" key="9">
    <source>
        <dbReference type="ARBA" id="ARBA00023015"/>
    </source>
</evidence>
<feature type="domain" description="Ubiquitin-like" evidence="23">
    <location>
        <begin position="391"/>
        <end position="456"/>
    </location>
</feature>
<evidence type="ECO:0000259" key="23">
    <source>
        <dbReference type="PROSITE" id="PS50053"/>
    </source>
</evidence>
<dbReference type="GO" id="GO:0070449">
    <property type="term" value="C:elongin complex"/>
    <property type="evidence" value="ECO:0007669"/>
    <property type="project" value="InterPro"/>
</dbReference>
<evidence type="ECO:0000313" key="27">
    <source>
        <dbReference type="Proteomes" id="UP001279410"/>
    </source>
</evidence>
<keyword evidence="11" id="KW-0804">Transcription</keyword>
<dbReference type="InterPro" id="IPR039049">
    <property type="entry name" value="ELOB"/>
</dbReference>
<evidence type="ECO:0000256" key="8">
    <source>
        <dbReference type="ARBA" id="ARBA00022990"/>
    </source>
</evidence>
<feature type="region of interest" description="Disordered" evidence="22">
    <location>
        <begin position="482"/>
        <end position="509"/>
    </location>
</feature>
<sequence length="509" mass="58462">MGRYKCAYNCESSSDSDMKFFKFPLYHPRRLKKWLANMKWKDWTPSRFSALCINHFEEQYIDRTGKCVKLKEDAVPTIFPPPDDTQKKASIKPRSKRTKAHVKASQTSAAQSPTTAPASAKRNVQSKETSLAEEEPAGDKDSKKSEKWRIIVDEGLMKIESFPHFFHGDYCVPRDIQWAPDDNFNTECKDPENIIEVKEPWQWLGLDVRGPLPQTLNGHKYILTVTDYYSKWVEAVPMQSCLPPHVAKHIVDIISHFGYPLRILSRLPHDIVHKINRELKDQLKVTVALVVYHQQTGTADLITQQLIDRVVSDLIEEHAADWDVFLPAKVFSLCFKEHSNTKERPFSVLCCRGLEPVQSPRGLNYAYSKLRESAFVWRRFFFPVCSQPQEMDVFLMIRRHKTTIFTDAKESTTVYELKRIVEGILKRPPEDQRLYKDDVLLNDSQTLGNCGFTNQTARPQAPATVGLAFRLGDDSFEQLRIEPFSTPPELPDVMKPQDSGSTANEQAVQ</sequence>
<dbReference type="Proteomes" id="UP001279410">
    <property type="component" value="Unassembled WGS sequence"/>
</dbReference>
<keyword evidence="8" id="KW-0007">Acetylation</keyword>
<dbReference type="SUPFAM" id="SSF57716">
    <property type="entry name" value="Glucocorticoid receptor-like (DNA-binding domain)"/>
    <property type="match status" value="1"/>
</dbReference>
<keyword evidence="9" id="KW-0805">Transcription regulation</keyword>
<feature type="compositionally biased region" description="Basic residues" evidence="22">
    <location>
        <begin position="89"/>
        <end position="102"/>
    </location>
</feature>
<comment type="subunit">
    <text evidence="20">Heterotrimer of an A (ELOA, ELOA2 or ELOA3P), ELOB and ELOC subunit. The elongin BC complex interacts with EPOP; leading to recruit the elongin BC complex to Polycomb group (PcG) target genes, thereby restricting excessive activity of the PRC2/EED-EZH2 complex. Component of multiple cullin-RING E3 ubiquitin-protein ligase complexes composed of Elongin BC (ELOB and ELOC), a cullin (either CUL2 or CUL5), a catalytic subunit (either RBX1 or RNF7/RBX2), as well as a substrate adapter protein that can be either ASB2, ASB9, ASB11, KLHDC2, KLHDC3, KLHDC10, APPBP2, FEM1A, FEM1B, FEM1C, LRR1, PCMTD1, SOCS1, SOCS2, SOCS5, SPSB1, SPSB3, ELOA, VHL, WSB1 or RAB40C. As part of the Elongin BC E3 ubiquitin ligase complex; interacts with NRBP1. May also interact with DCUN1D1, DCUN1D2, DCUN1D3 and DCUN1D5. May form oligomers as a KLHDC2/KLHDC3-ELOB-ELOC complex; this interaction is autoinhibitory for the E3 ligase complex as the substrate-binding site of KLHDC2/KLHDC3 is blocked in the oligomer.</text>
</comment>
<dbReference type="CDD" id="cd01788">
    <property type="entry name" value="Ubl_ElonginB"/>
    <property type="match status" value="1"/>
</dbReference>
<reference evidence="26" key="1">
    <citation type="submission" date="2022-08" db="EMBL/GenBank/DDBJ databases">
        <title>Genome sequencing of akame (Lates japonicus).</title>
        <authorList>
            <person name="Hashiguchi Y."/>
            <person name="Takahashi H."/>
        </authorList>
    </citation>
    <scope>NUCLEOTIDE SEQUENCE</scope>
    <source>
        <strain evidence="26">Kochi</strain>
    </source>
</reference>
<dbReference type="Gene3D" id="3.30.420.10">
    <property type="entry name" value="Ribonuclease H-like superfamily/Ribonuclease H"/>
    <property type="match status" value="1"/>
</dbReference>
<keyword evidence="3" id="KW-0597">Phosphoprotein</keyword>
<dbReference type="Pfam" id="PF00240">
    <property type="entry name" value="ubiquitin"/>
    <property type="match status" value="1"/>
</dbReference>
<evidence type="ECO:0000256" key="14">
    <source>
        <dbReference type="ARBA" id="ARBA00060803"/>
    </source>
</evidence>
<gene>
    <name evidence="26" type="ORF">AKAME5_000284700</name>
</gene>
<evidence type="ECO:0000256" key="11">
    <source>
        <dbReference type="ARBA" id="ARBA00023163"/>
    </source>
</evidence>
<comment type="caution">
    <text evidence="26">The sequence shown here is derived from an EMBL/GenBank/DDBJ whole genome shotgun (WGS) entry which is preliminary data.</text>
</comment>
<dbReference type="GO" id="GO:0015074">
    <property type="term" value="P:DNA integration"/>
    <property type="evidence" value="ECO:0007669"/>
    <property type="project" value="InterPro"/>
</dbReference>
<dbReference type="SUPFAM" id="SSF54236">
    <property type="entry name" value="Ubiquitin-like"/>
    <property type="match status" value="1"/>
</dbReference>